<dbReference type="PANTHER" id="PTHR47926">
    <property type="entry name" value="PENTATRICOPEPTIDE REPEAT-CONTAINING PROTEIN"/>
    <property type="match status" value="1"/>
</dbReference>
<sequence>MFSAVHVERSGADKAGHHGNCFRSREVFALLQESIEKKDLVSGRRVQSLLEKHNVEQDAYWGDHLIRLFASCGKVQEADLAFYKIKKPTTHTWNAIISAHVKSARNERGLELFSDMLHAGTQSPNKLIFLWVLKACKNLGSTWHAKIIHDSIVKCGLQSDNIISNALVDVYAKCGNFVEAHRVFDIIPNRNVVSWCALITGYAAHGKGLDALYIFEKMQEGHTVPDKMVFSSILKACGIINATRQTRMVHDQVIRDSYESDLFIGSSLVDVYARSGCLQEAQTVFDKLQNRNAVPWATLIVGYAEHGDVHRAMELLERMQQSHIDIDSFAFLSIIKACSSVGRLRQGRLLHCQMIEKGFFPDRLLSNALVDMYSRCGSLEDANSLFEKLPNRDVVSWGAMIAGYDGNGSSLLALSLFDQMQQAGVKANIAVFLPVLNSCCSLDYLEHGMLVHGQLIEQNEELVLALANKLVDMYAKIGKVEEAKSVFHAMRNRDVVSWGTMILGCADHGHAPTALDYFQRMWQECTDADKVIFLCVLKACGGTGAIKLARVIHHQIVTSGLNLDLDIGNTLVDMYAKMGSLIDARRAFDGLHIRDKVSWAAMISGYARCGGFALAGQCLKDMQHQGLQPHEGIFSSLLLACTHAGVLDEGYQFFNLMIHEYGITPSIEHYNCIIDLLGRVGQLKEAIAILATMPTSSDMIVWTSLLTSCKTYHNVDLGRICFNQVSKWDPDDASGYILMCSIYADAEMWEEVDKLRAMRKCAGAKKKRGITWVEVNNKVHEFVVGEKGPEIDDCMLLKAERISRIMKKSAYLPLLDLVLDPTFTEL</sequence>
<dbReference type="InterPro" id="IPR002885">
    <property type="entry name" value="PPR_rpt"/>
</dbReference>
<comment type="caution">
    <text evidence="3">The sequence shown here is derived from an EMBL/GenBank/DDBJ whole genome shotgun (WGS) entry which is preliminary data.</text>
</comment>
<evidence type="ECO:0000256" key="2">
    <source>
        <dbReference type="PROSITE-ProRule" id="PRU00708"/>
    </source>
</evidence>
<dbReference type="Pfam" id="PF13812">
    <property type="entry name" value="PPR_3"/>
    <property type="match status" value="2"/>
</dbReference>
<dbReference type="InterPro" id="IPR046960">
    <property type="entry name" value="PPR_At4g14850-like_plant"/>
</dbReference>
<feature type="repeat" description="PPR" evidence="2">
    <location>
        <begin position="463"/>
        <end position="497"/>
    </location>
</feature>
<dbReference type="FunFam" id="1.25.40.10:FF:000158">
    <property type="entry name" value="pentatricopeptide repeat-containing protein At2g33680"/>
    <property type="match status" value="1"/>
</dbReference>
<gene>
    <name evidence="3" type="ORF">GOP47_0014006</name>
</gene>
<dbReference type="AlphaFoldDB" id="A0A9D4ZFY0"/>
<evidence type="ECO:0008006" key="5">
    <source>
        <dbReference type="Google" id="ProtNLM"/>
    </source>
</evidence>
<evidence type="ECO:0000313" key="3">
    <source>
        <dbReference type="EMBL" id="KAI5071755.1"/>
    </source>
</evidence>
<feature type="repeat" description="PPR" evidence="2">
    <location>
        <begin position="393"/>
        <end position="427"/>
    </location>
</feature>
<keyword evidence="4" id="KW-1185">Reference proteome</keyword>
<name>A0A9D4ZFY0_ADICA</name>
<feature type="repeat" description="PPR" evidence="2">
    <location>
        <begin position="191"/>
        <end position="225"/>
    </location>
</feature>
<dbReference type="InterPro" id="IPR046848">
    <property type="entry name" value="E_motif"/>
</dbReference>
<evidence type="ECO:0000313" key="4">
    <source>
        <dbReference type="Proteomes" id="UP000886520"/>
    </source>
</evidence>
<organism evidence="3 4">
    <name type="scientific">Adiantum capillus-veneris</name>
    <name type="common">Maidenhair fern</name>
    <dbReference type="NCBI Taxonomy" id="13818"/>
    <lineage>
        <taxon>Eukaryota</taxon>
        <taxon>Viridiplantae</taxon>
        <taxon>Streptophyta</taxon>
        <taxon>Embryophyta</taxon>
        <taxon>Tracheophyta</taxon>
        <taxon>Polypodiopsida</taxon>
        <taxon>Polypodiidae</taxon>
        <taxon>Polypodiales</taxon>
        <taxon>Pteridineae</taxon>
        <taxon>Pteridaceae</taxon>
        <taxon>Vittarioideae</taxon>
        <taxon>Adiantum</taxon>
    </lineage>
</organism>
<dbReference type="GO" id="GO:0009451">
    <property type="term" value="P:RNA modification"/>
    <property type="evidence" value="ECO:0007669"/>
    <property type="project" value="InterPro"/>
</dbReference>
<feature type="repeat" description="PPR" evidence="2">
    <location>
        <begin position="89"/>
        <end position="123"/>
    </location>
</feature>
<keyword evidence="1" id="KW-0677">Repeat</keyword>
<feature type="repeat" description="PPR" evidence="2">
    <location>
        <begin position="292"/>
        <end position="326"/>
    </location>
</feature>
<dbReference type="EMBL" id="JABFUD020000013">
    <property type="protein sequence ID" value="KAI5071755.1"/>
    <property type="molecule type" value="Genomic_DNA"/>
</dbReference>
<dbReference type="FunFam" id="1.25.40.10:FF:000344">
    <property type="entry name" value="Pentatricopeptide repeat-containing protein"/>
    <property type="match status" value="1"/>
</dbReference>
<dbReference type="Pfam" id="PF01535">
    <property type="entry name" value="PPR"/>
    <property type="match status" value="9"/>
</dbReference>
<proteinExistence type="predicted"/>
<evidence type="ECO:0000256" key="1">
    <source>
        <dbReference type="ARBA" id="ARBA00022737"/>
    </source>
</evidence>
<dbReference type="InterPro" id="IPR011990">
    <property type="entry name" value="TPR-like_helical_dom_sf"/>
</dbReference>
<dbReference type="GO" id="GO:0003723">
    <property type="term" value="F:RNA binding"/>
    <property type="evidence" value="ECO:0007669"/>
    <property type="project" value="InterPro"/>
</dbReference>
<dbReference type="OrthoDB" id="185373at2759"/>
<dbReference type="Proteomes" id="UP000886520">
    <property type="component" value="Chromosome 13"/>
</dbReference>
<dbReference type="FunFam" id="1.25.40.10:FF:000073">
    <property type="entry name" value="Pentatricopeptide repeat-containing protein chloroplastic"/>
    <property type="match status" value="1"/>
</dbReference>
<dbReference type="GO" id="GO:0048731">
    <property type="term" value="P:system development"/>
    <property type="evidence" value="ECO:0007669"/>
    <property type="project" value="UniProtKB-ARBA"/>
</dbReference>
<dbReference type="FunFam" id="1.25.40.10:FF:000285">
    <property type="entry name" value="Pentatricopeptide repeat-containing protein, chloroplastic"/>
    <property type="match status" value="1"/>
</dbReference>
<dbReference type="Gene3D" id="1.25.40.10">
    <property type="entry name" value="Tetratricopeptide repeat domain"/>
    <property type="match status" value="6"/>
</dbReference>
<feature type="repeat" description="PPR" evidence="2">
    <location>
        <begin position="595"/>
        <end position="629"/>
    </location>
</feature>
<dbReference type="PROSITE" id="PS51375">
    <property type="entry name" value="PPR"/>
    <property type="match status" value="7"/>
</dbReference>
<reference evidence="3" key="1">
    <citation type="submission" date="2021-01" db="EMBL/GenBank/DDBJ databases">
        <title>Adiantum capillus-veneris genome.</title>
        <authorList>
            <person name="Fang Y."/>
            <person name="Liao Q."/>
        </authorList>
    </citation>
    <scope>NUCLEOTIDE SEQUENCE</scope>
    <source>
        <strain evidence="3">H3</strain>
        <tissue evidence="3">Leaf</tissue>
    </source>
</reference>
<dbReference type="Pfam" id="PF20431">
    <property type="entry name" value="E_motif"/>
    <property type="match status" value="1"/>
</dbReference>
<accession>A0A9D4ZFY0</accession>
<dbReference type="PANTHER" id="PTHR47926:SF382">
    <property type="entry name" value="PENTACOTRIPEPTIDE-REPEAT REGION OF PRORP DOMAIN-CONTAINING PROTEIN"/>
    <property type="match status" value="1"/>
</dbReference>
<dbReference type="NCBIfam" id="TIGR00756">
    <property type="entry name" value="PPR"/>
    <property type="match status" value="4"/>
</dbReference>
<dbReference type="FunFam" id="1.25.40.10:FF:000031">
    <property type="entry name" value="Pentatricopeptide repeat-containing protein mitochondrial"/>
    <property type="match status" value="1"/>
</dbReference>
<protein>
    <recommendedName>
        <fullName evidence="5">Pentatricopeptide repeat-containing protein</fullName>
    </recommendedName>
</protein>
<feature type="repeat" description="PPR" evidence="2">
    <location>
        <begin position="327"/>
        <end position="361"/>
    </location>
</feature>